<feature type="domain" description="Mandelate racemase/muconate lactonizing enzyme C-terminal" evidence="2">
    <location>
        <begin position="90"/>
        <end position="200"/>
    </location>
</feature>
<accession>X1MR07</accession>
<dbReference type="InterPro" id="IPR029065">
    <property type="entry name" value="Enolase_C-like"/>
</dbReference>
<dbReference type="EMBL" id="BARV01006813">
    <property type="protein sequence ID" value="GAI17120.1"/>
    <property type="molecule type" value="Genomic_DNA"/>
</dbReference>
<reference evidence="3" key="1">
    <citation type="journal article" date="2014" name="Front. Microbiol.">
        <title>High frequency of phylogenetically diverse reductive dehalogenase-homologous genes in deep subseafloor sedimentary metagenomes.</title>
        <authorList>
            <person name="Kawai M."/>
            <person name="Futagami T."/>
            <person name="Toyoda A."/>
            <person name="Takaki Y."/>
            <person name="Nishi S."/>
            <person name="Hori S."/>
            <person name="Arai W."/>
            <person name="Tsubouchi T."/>
            <person name="Morono Y."/>
            <person name="Uchiyama I."/>
            <person name="Ito T."/>
            <person name="Fujiyama A."/>
            <person name="Inagaki F."/>
            <person name="Takami H."/>
        </authorList>
    </citation>
    <scope>NUCLEOTIDE SEQUENCE</scope>
    <source>
        <strain evidence="3">Expedition CK06-06</strain>
    </source>
</reference>
<dbReference type="Gene3D" id="3.20.20.120">
    <property type="entry name" value="Enolase-like C-terminal domain"/>
    <property type="match status" value="1"/>
</dbReference>
<dbReference type="SMART" id="SM00922">
    <property type="entry name" value="MR_MLE"/>
    <property type="match status" value="1"/>
</dbReference>
<protein>
    <recommendedName>
        <fullName evidence="2">Mandelate racemase/muconate lactonizing enzyme C-terminal domain-containing protein</fullName>
    </recommendedName>
</protein>
<dbReference type="SUPFAM" id="SSF54826">
    <property type="entry name" value="Enolase N-terminal domain-like"/>
    <property type="match status" value="1"/>
</dbReference>
<dbReference type="InterPro" id="IPR036849">
    <property type="entry name" value="Enolase-like_C_sf"/>
</dbReference>
<dbReference type="InterPro" id="IPR013342">
    <property type="entry name" value="Mandelate_racemase_C"/>
</dbReference>
<dbReference type="PANTHER" id="PTHR48080">
    <property type="entry name" value="D-GALACTONATE DEHYDRATASE-RELATED"/>
    <property type="match status" value="1"/>
</dbReference>
<dbReference type="SUPFAM" id="SSF51604">
    <property type="entry name" value="Enolase C-terminal domain-like"/>
    <property type="match status" value="1"/>
</dbReference>
<dbReference type="Pfam" id="PF13378">
    <property type="entry name" value="MR_MLE_C"/>
    <property type="match status" value="1"/>
</dbReference>
<dbReference type="SFLD" id="SFLDS00001">
    <property type="entry name" value="Enolase"/>
    <property type="match status" value="1"/>
</dbReference>
<dbReference type="GO" id="GO:0009063">
    <property type="term" value="P:amino acid catabolic process"/>
    <property type="evidence" value="ECO:0007669"/>
    <property type="project" value="InterPro"/>
</dbReference>
<dbReference type="SFLD" id="SFLDG00179">
    <property type="entry name" value="mandelate_racemase"/>
    <property type="match status" value="1"/>
</dbReference>
<dbReference type="InterPro" id="IPR029017">
    <property type="entry name" value="Enolase-like_N"/>
</dbReference>
<dbReference type="Pfam" id="PF02746">
    <property type="entry name" value="MR_MLE_N"/>
    <property type="match status" value="1"/>
</dbReference>
<dbReference type="Gene3D" id="3.30.390.10">
    <property type="entry name" value="Enolase-like, N-terminal domain"/>
    <property type="match status" value="1"/>
</dbReference>
<dbReference type="InterPro" id="IPR013341">
    <property type="entry name" value="Mandelate_racemase_N_dom"/>
</dbReference>
<dbReference type="CDD" id="cd03316">
    <property type="entry name" value="MR_like"/>
    <property type="match status" value="1"/>
</dbReference>
<evidence type="ECO:0000313" key="3">
    <source>
        <dbReference type="EMBL" id="GAI17120.1"/>
    </source>
</evidence>
<organism evidence="3">
    <name type="scientific">marine sediment metagenome</name>
    <dbReference type="NCBI Taxonomy" id="412755"/>
    <lineage>
        <taxon>unclassified sequences</taxon>
        <taxon>metagenomes</taxon>
        <taxon>ecological metagenomes</taxon>
    </lineage>
</organism>
<dbReference type="PROSITE" id="PS00909">
    <property type="entry name" value="MR_MLE_2"/>
    <property type="match status" value="1"/>
</dbReference>
<proteinExistence type="predicted"/>
<dbReference type="InterPro" id="IPR034593">
    <property type="entry name" value="DgoD-like"/>
</dbReference>
<name>X1MR07_9ZZZZ</name>
<evidence type="ECO:0000259" key="2">
    <source>
        <dbReference type="SMART" id="SM00922"/>
    </source>
</evidence>
<sequence>MQVQSYLENRLRSELIGRDPTTIEIISNELLAQVRNERSATTAVSAVEQALWDIWGQRLGLPIWALLGGRYRDKVILYANINRATYDRSPNGFAKNARQAVDEGFTAIKCAPFDDVSYRFPDRVDNLRDIKNGLDRVARVREVIGPDVQLMVDCHSRFDVPTAIEVARQLEPFKLAWLEEPVTSLDLDGLERIREHSTMPIAGGESLVGRAGLWDIIRRRVLDVIMPDVKHTGGILELRKIAAVTESCGLKVSPHNPSGPISTMASVHVCAAIPNFLALEYPWGEAPWRGNLLIPEEILQDGAINVPDRPGLGFTLDEELINAH</sequence>
<dbReference type="AlphaFoldDB" id="X1MR07"/>
<feature type="non-terminal residue" evidence="3">
    <location>
        <position position="324"/>
    </location>
</feature>
<keyword evidence="1" id="KW-0456">Lyase</keyword>
<gene>
    <name evidence="3" type="ORF">S06H3_13946</name>
</gene>
<comment type="caution">
    <text evidence="3">The sequence shown here is derived from an EMBL/GenBank/DDBJ whole genome shotgun (WGS) entry which is preliminary data.</text>
</comment>
<dbReference type="GO" id="GO:0016829">
    <property type="term" value="F:lyase activity"/>
    <property type="evidence" value="ECO:0007669"/>
    <property type="project" value="UniProtKB-KW"/>
</dbReference>
<dbReference type="InterPro" id="IPR018110">
    <property type="entry name" value="Mandel_Rmase/mucon_lact_enz_CS"/>
</dbReference>
<dbReference type="PROSITE" id="PS00908">
    <property type="entry name" value="MR_MLE_1"/>
    <property type="match status" value="1"/>
</dbReference>
<evidence type="ECO:0000256" key="1">
    <source>
        <dbReference type="ARBA" id="ARBA00023239"/>
    </source>
</evidence>
<dbReference type="PANTHER" id="PTHR48080:SF2">
    <property type="entry name" value="D-GALACTONATE DEHYDRATASE"/>
    <property type="match status" value="1"/>
</dbReference>